<sequence>MLASCSFLPAYRYATPGHRDSCPLLSVLVILPRCLLFCPLSSSQWTSGKYILSSLCVSCPQPKELYIGVPQVQHRVVLGE</sequence>
<reference evidence="1" key="1">
    <citation type="submission" date="2021-05" db="EMBL/GenBank/DDBJ databases">
        <authorList>
            <person name="Pan Q."/>
            <person name="Jouanno E."/>
            <person name="Zahm M."/>
            <person name="Klopp C."/>
            <person name="Cabau C."/>
            <person name="Louis A."/>
            <person name="Berthelot C."/>
            <person name="Parey E."/>
            <person name="Roest Crollius H."/>
            <person name="Montfort J."/>
            <person name="Robinson-Rechavi M."/>
            <person name="Bouchez O."/>
            <person name="Lampietro C."/>
            <person name="Lopez Roques C."/>
            <person name="Donnadieu C."/>
            <person name="Postlethwait J."/>
            <person name="Bobe J."/>
            <person name="Dillon D."/>
            <person name="Chandos A."/>
            <person name="von Hippel F."/>
            <person name="Guiguen Y."/>
        </authorList>
    </citation>
    <scope>NUCLEOTIDE SEQUENCE</scope>
    <source>
        <strain evidence="1">YG-Jan2019</strain>
    </source>
</reference>
<comment type="caution">
    <text evidence="1">The sequence shown here is derived from an EMBL/GenBank/DDBJ whole genome shotgun (WGS) entry which is preliminary data.</text>
</comment>
<dbReference type="Proteomes" id="UP001157502">
    <property type="component" value="Chromosome 1"/>
</dbReference>
<organism evidence="1 2">
    <name type="scientific">Dallia pectoralis</name>
    <name type="common">Alaska blackfish</name>
    <dbReference type="NCBI Taxonomy" id="75939"/>
    <lineage>
        <taxon>Eukaryota</taxon>
        <taxon>Metazoa</taxon>
        <taxon>Chordata</taxon>
        <taxon>Craniata</taxon>
        <taxon>Vertebrata</taxon>
        <taxon>Euteleostomi</taxon>
        <taxon>Actinopterygii</taxon>
        <taxon>Neopterygii</taxon>
        <taxon>Teleostei</taxon>
        <taxon>Protacanthopterygii</taxon>
        <taxon>Esociformes</taxon>
        <taxon>Umbridae</taxon>
        <taxon>Dallia</taxon>
    </lineage>
</organism>
<gene>
    <name evidence="1" type="ORF">DPEC_G00010880</name>
</gene>
<name>A0ACC2HM60_DALPE</name>
<evidence type="ECO:0000313" key="2">
    <source>
        <dbReference type="Proteomes" id="UP001157502"/>
    </source>
</evidence>
<protein>
    <submittedName>
        <fullName evidence="1">Uncharacterized protein</fullName>
    </submittedName>
</protein>
<proteinExistence type="predicted"/>
<dbReference type="EMBL" id="CM055728">
    <property type="protein sequence ID" value="KAJ8016776.1"/>
    <property type="molecule type" value="Genomic_DNA"/>
</dbReference>
<accession>A0ACC2HM60</accession>
<evidence type="ECO:0000313" key="1">
    <source>
        <dbReference type="EMBL" id="KAJ8016776.1"/>
    </source>
</evidence>
<keyword evidence="2" id="KW-1185">Reference proteome</keyword>